<dbReference type="EMBL" id="FUEG01000015">
    <property type="protein sequence ID" value="SJL11777.1"/>
    <property type="molecule type" value="Genomic_DNA"/>
</dbReference>
<feature type="region of interest" description="Disordered" evidence="6">
    <location>
        <begin position="1"/>
        <end position="31"/>
    </location>
</feature>
<protein>
    <recommendedName>
        <fullName evidence="9">AC transposase</fullName>
    </recommendedName>
</protein>
<feature type="compositionally biased region" description="Basic residues" evidence="6">
    <location>
        <begin position="1"/>
        <end position="11"/>
    </location>
</feature>
<dbReference type="GO" id="GO:0005634">
    <property type="term" value="C:nucleus"/>
    <property type="evidence" value="ECO:0007669"/>
    <property type="project" value="UniProtKB-SubCell"/>
</dbReference>
<name>A0A284RSN7_ARMOS</name>
<dbReference type="GO" id="GO:0008270">
    <property type="term" value="F:zinc ion binding"/>
    <property type="evidence" value="ECO:0007669"/>
    <property type="project" value="UniProtKB-KW"/>
</dbReference>
<dbReference type="PROSITE" id="PS50007">
    <property type="entry name" value="PIPLC_X_DOMAIN"/>
    <property type="match status" value="1"/>
</dbReference>
<gene>
    <name evidence="7" type="ORF">ARMOST_15186</name>
</gene>
<evidence type="ECO:0000256" key="3">
    <source>
        <dbReference type="ARBA" id="ARBA00022771"/>
    </source>
</evidence>
<keyword evidence="3" id="KW-0863">Zinc-finger</keyword>
<dbReference type="OrthoDB" id="3259181at2759"/>
<dbReference type="AlphaFoldDB" id="A0A284RSN7"/>
<dbReference type="PANTHER" id="PTHR46481">
    <property type="entry name" value="ZINC FINGER BED DOMAIN-CONTAINING PROTEIN 4"/>
    <property type="match status" value="1"/>
</dbReference>
<dbReference type="OMA" id="VEWIVAC"/>
<dbReference type="STRING" id="47428.A0A284RSN7"/>
<evidence type="ECO:0008006" key="9">
    <source>
        <dbReference type="Google" id="ProtNLM"/>
    </source>
</evidence>
<proteinExistence type="predicted"/>
<evidence type="ECO:0000256" key="2">
    <source>
        <dbReference type="ARBA" id="ARBA00022723"/>
    </source>
</evidence>
<keyword evidence="8" id="KW-1185">Reference proteome</keyword>
<evidence type="ECO:0000313" key="7">
    <source>
        <dbReference type="EMBL" id="SJL11777.1"/>
    </source>
</evidence>
<evidence type="ECO:0000256" key="5">
    <source>
        <dbReference type="ARBA" id="ARBA00023242"/>
    </source>
</evidence>
<evidence type="ECO:0000256" key="1">
    <source>
        <dbReference type="ARBA" id="ARBA00004123"/>
    </source>
</evidence>
<dbReference type="InterPro" id="IPR012337">
    <property type="entry name" value="RNaseH-like_sf"/>
</dbReference>
<comment type="subcellular location">
    <subcellularLocation>
        <location evidence="1">Nucleus</location>
    </subcellularLocation>
</comment>
<keyword evidence="5" id="KW-0539">Nucleus</keyword>
<keyword evidence="4" id="KW-0862">Zinc</keyword>
<evidence type="ECO:0000256" key="6">
    <source>
        <dbReference type="SAM" id="MobiDB-lite"/>
    </source>
</evidence>
<dbReference type="InterPro" id="IPR052035">
    <property type="entry name" value="ZnF_BED_domain_contain"/>
</dbReference>
<reference evidence="8" key="1">
    <citation type="journal article" date="2017" name="Nat. Ecol. Evol.">
        <title>Genome expansion and lineage-specific genetic innovations in the forest pathogenic fungi Armillaria.</title>
        <authorList>
            <person name="Sipos G."/>
            <person name="Prasanna A.N."/>
            <person name="Walter M.C."/>
            <person name="O'Connor E."/>
            <person name="Balint B."/>
            <person name="Krizsan K."/>
            <person name="Kiss B."/>
            <person name="Hess J."/>
            <person name="Varga T."/>
            <person name="Slot J."/>
            <person name="Riley R."/>
            <person name="Boka B."/>
            <person name="Rigling D."/>
            <person name="Barry K."/>
            <person name="Lee J."/>
            <person name="Mihaltcheva S."/>
            <person name="LaButti K."/>
            <person name="Lipzen A."/>
            <person name="Waldron R."/>
            <person name="Moloney N.M."/>
            <person name="Sperisen C."/>
            <person name="Kredics L."/>
            <person name="Vagvoelgyi C."/>
            <person name="Patrignani A."/>
            <person name="Fitzpatrick D."/>
            <person name="Nagy I."/>
            <person name="Doyle S."/>
            <person name="Anderson J.B."/>
            <person name="Grigoriev I.V."/>
            <person name="Gueldener U."/>
            <person name="Muensterkoetter M."/>
            <person name="Nagy L.G."/>
        </authorList>
    </citation>
    <scope>NUCLEOTIDE SEQUENCE [LARGE SCALE GENOMIC DNA]</scope>
    <source>
        <strain evidence="8">C18/9</strain>
    </source>
</reference>
<evidence type="ECO:0000256" key="4">
    <source>
        <dbReference type="ARBA" id="ARBA00022833"/>
    </source>
</evidence>
<evidence type="ECO:0000313" key="8">
    <source>
        <dbReference type="Proteomes" id="UP000219338"/>
    </source>
</evidence>
<keyword evidence="2" id="KW-0479">Metal-binding</keyword>
<organism evidence="7 8">
    <name type="scientific">Armillaria ostoyae</name>
    <name type="common">Armillaria root rot fungus</name>
    <dbReference type="NCBI Taxonomy" id="47428"/>
    <lineage>
        <taxon>Eukaryota</taxon>
        <taxon>Fungi</taxon>
        <taxon>Dikarya</taxon>
        <taxon>Basidiomycota</taxon>
        <taxon>Agaricomycotina</taxon>
        <taxon>Agaricomycetes</taxon>
        <taxon>Agaricomycetidae</taxon>
        <taxon>Agaricales</taxon>
        <taxon>Marasmiineae</taxon>
        <taxon>Physalacriaceae</taxon>
        <taxon>Armillaria</taxon>
    </lineage>
</organism>
<sequence length="355" mass="40248">MAYQRNTKRQRASGTPPAKKTKRTNANVPDEGLTVTTGEVLSGTSVSTSKPTTGKHKKQNPIYLFYESVDVDANGSSGSPGDRHYKCYHGNRKVLTITKAMWSSLNGLIGHLKHFPVMYRLYEVLHQRPEPPTSEEEDIASGKCVLEKDASREYLSQLEKASKNIVKALEKQAAKAVGDWDQAKFERLLLEWIVACDQPFEEVERPEFHELLEYTHHTGKRLHIPGRTTVQRRVKEMGIKYEEDLRNMFAEMQGKVSISLDCWTSPNGYAFMAIIAHYITNKGKLEELLIDFHELIGEHSGENMATVVWETLKMYRLTDRIMAFVMDNATNNDTMVAHLEYLCAEAGISFSAKNS</sequence>
<accession>A0A284RSN7</accession>
<dbReference type="SUPFAM" id="SSF53098">
    <property type="entry name" value="Ribonuclease H-like"/>
    <property type="match status" value="1"/>
</dbReference>
<dbReference type="Proteomes" id="UP000219338">
    <property type="component" value="Unassembled WGS sequence"/>
</dbReference>
<dbReference type="PANTHER" id="PTHR46481:SF10">
    <property type="entry name" value="ZINC FINGER BED DOMAIN-CONTAINING PROTEIN 39"/>
    <property type="match status" value="1"/>
</dbReference>